<evidence type="ECO:0000256" key="1">
    <source>
        <dbReference type="SAM" id="Phobius"/>
    </source>
</evidence>
<gene>
    <name evidence="2" type="ORF">UFOPK3610_00493</name>
</gene>
<keyword evidence="1" id="KW-0472">Membrane</keyword>
<name>A0A6J7GRC7_9ZZZZ</name>
<keyword evidence="1" id="KW-0812">Transmembrane</keyword>
<organism evidence="2">
    <name type="scientific">freshwater metagenome</name>
    <dbReference type="NCBI Taxonomy" id="449393"/>
    <lineage>
        <taxon>unclassified sequences</taxon>
        <taxon>metagenomes</taxon>
        <taxon>ecological metagenomes</taxon>
    </lineage>
</organism>
<proteinExistence type="predicted"/>
<evidence type="ECO:0000313" key="2">
    <source>
        <dbReference type="EMBL" id="CAB4906890.1"/>
    </source>
</evidence>
<reference evidence="2" key="1">
    <citation type="submission" date="2020-05" db="EMBL/GenBank/DDBJ databases">
        <authorList>
            <person name="Chiriac C."/>
            <person name="Salcher M."/>
            <person name="Ghai R."/>
            <person name="Kavagutti S V."/>
        </authorList>
    </citation>
    <scope>NUCLEOTIDE SEQUENCE</scope>
</reference>
<sequence>MLGITDPPVATPTFIEWGWFSISIPNLIVIGVMVLLFALAFVLPFPGSHGKDSTGDES</sequence>
<feature type="transmembrane region" description="Helical" evidence="1">
    <location>
        <begin position="20"/>
        <end position="43"/>
    </location>
</feature>
<keyword evidence="1" id="KW-1133">Transmembrane helix</keyword>
<protein>
    <submittedName>
        <fullName evidence="2">Unannotated protein</fullName>
    </submittedName>
</protein>
<dbReference type="EMBL" id="CAFBMR010000011">
    <property type="protein sequence ID" value="CAB4906890.1"/>
    <property type="molecule type" value="Genomic_DNA"/>
</dbReference>
<accession>A0A6J7GRC7</accession>
<dbReference type="AlphaFoldDB" id="A0A6J7GRC7"/>